<name>A0A066YMM3_9ACTN</name>
<accession>A0A066YMM3</accession>
<dbReference type="HOGENOM" id="CLU_3099820_0_0_11"/>
<gene>
    <name evidence="2" type="ORF">KCH_59190</name>
</gene>
<sequence length="51" mass="5538">MSAARARALDRLLHRVEDRPRRAGRRPPAAVRSRPVNGRPTSSAPPAPSSL</sequence>
<protein>
    <submittedName>
        <fullName evidence="2">Uncharacterized protein</fullName>
    </submittedName>
</protein>
<feature type="region of interest" description="Disordered" evidence="1">
    <location>
        <begin position="1"/>
        <end position="51"/>
    </location>
</feature>
<proteinExistence type="predicted"/>
<feature type="compositionally biased region" description="Basic and acidic residues" evidence="1">
    <location>
        <begin position="7"/>
        <end position="21"/>
    </location>
</feature>
<dbReference type="AlphaFoldDB" id="A0A066YMM3"/>
<evidence type="ECO:0000256" key="1">
    <source>
        <dbReference type="SAM" id="MobiDB-lite"/>
    </source>
</evidence>
<comment type="caution">
    <text evidence="2">The sequence shown here is derived from an EMBL/GenBank/DDBJ whole genome shotgun (WGS) entry which is preliminary data.</text>
</comment>
<organism evidence="2 3">
    <name type="scientific">Kitasatospora cheerisanensis KCTC 2395</name>
    <dbReference type="NCBI Taxonomy" id="1348663"/>
    <lineage>
        <taxon>Bacteria</taxon>
        <taxon>Bacillati</taxon>
        <taxon>Actinomycetota</taxon>
        <taxon>Actinomycetes</taxon>
        <taxon>Kitasatosporales</taxon>
        <taxon>Streptomycetaceae</taxon>
        <taxon>Kitasatospora</taxon>
    </lineage>
</organism>
<keyword evidence="3" id="KW-1185">Reference proteome</keyword>
<dbReference type="EMBL" id="JNBY01000112">
    <property type="protein sequence ID" value="KDN82412.1"/>
    <property type="molecule type" value="Genomic_DNA"/>
</dbReference>
<feature type="compositionally biased region" description="Low complexity" evidence="1">
    <location>
        <begin position="26"/>
        <end position="42"/>
    </location>
</feature>
<reference evidence="2 3" key="1">
    <citation type="submission" date="2014-05" db="EMBL/GenBank/DDBJ databases">
        <title>Draft Genome Sequence of Kitasatospora cheerisanensis KCTC 2395.</title>
        <authorList>
            <person name="Nam D.H."/>
        </authorList>
    </citation>
    <scope>NUCLEOTIDE SEQUENCE [LARGE SCALE GENOMIC DNA]</scope>
    <source>
        <strain evidence="2 3">KCTC 2395</strain>
    </source>
</reference>
<evidence type="ECO:0000313" key="2">
    <source>
        <dbReference type="EMBL" id="KDN82412.1"/>
    </source>
</evidence>
<dbReference type="Proteomes" id="UP000027178">
    <property type="component" value="Unassembled WGS sequence"/>
</dbReference>
<evidence type="ECO:0000313" key="3">
    <source>
        <dbReference type="Proteomes" id="UP000027178"/>
    </source>
</evidence>